<dbReference type="RefSeq" id="XP_040761349.1">
    <property type="nucleotide sequence ID" value="XM_040909535.1"/>
</dbReference>
<proteinExistence type="predicted"/>
<dbReference type="AlphaFoldDB" id="A0A165CWR2"/>
<dbReference type="GeneID" id="63826564"/>
<evidence type="ECO:0000313" key="2">
    <source>
        <dbReference type="Proteomes" id="UP000076871"/>
    </source>
</evidence>
<dbReference type="EMBL" id="KV427642">
    <property type="protein sequence ID" value="KZT03609.1"/>
    <property type="molecule type" value="Genomic_DNA"/>
</dbReference>
<evidence type="ECO:0000313" key="1">
    <source>
        <dbReference type="EMBL" id="KZT03609.1"/>
    </source>
</evidence>
<organism evidence="1 2">
    <name type="scientific">Laetiporus sulphureus 93-53</name>
    <dbReference type="NCBI Taxonomy" id="1314785"/>
    <lineage>
        <taxon>Eukaryota</taxon>
        <taxon>Fungi</taxon>
        <taxon>Dikarya</taxon>
        <taxon>Basidiomycota</taxon>
        <taxon>Agaricomycotina</taxon>
        <taxon>Agaricomycetes</taxon>
        <taxon>Polyporales</taxon>
        <taxon>Laetiporus</taxon>
    </lineage>
</organism>
<dbReference type="Proteomes" id="UP000076871">
    <property type="component" value="Unassembled WGS sequence"/>
</dbReference>
<gene>
    <name evidence="1" type="ORF">LAESUDRAFT_728888</name>
</gene>
<protein>
    <submittedName>
        <fullName evidence="1">Uncharacterized protein</fullName>
    </submittedName>
</protein>
<accession>A0A165CWR2</accession>
<sequence length="56" mass="6370">MHNAGGIEKHVPYDLNLGVIELSQHRARGGTLQTRNYPLRTYGITTKKNTYMNVLQ</sequence>
<dbReference type="InParanoid" id="A0A165CWR2"/>
<name>A0A165CWR2_9APHY</name>
<reference evidence="1 2" key="1">
    <citation type="journal article" date="2016" name="Mol. Biol. Evol.">
        <title>Comparative Genomics of Early-Diverging Mushroom-Forming Fungi Provides Insights into the Origins of Lignocellulose Decay Capabilities.</title>
        <authorList>
            <person name="Nagy L.G."/>
            <person name="Riley R."/>
            <person name="Tritt A."/>
            <person name="Adam C."/>
            <person name="Daum C."/>
            <person name="Floudas D."/>
            <person name="Sun H."/>
            <person name="Yadav J.S."/>
            <person name="Pangilinan J."/>
            <person name="Larsson K.H."/>
            <person name="Matsuura K."/>
            <person name="Barry K."/>
            <person name="Labutti K."/>
            <person name="Kuo R."/>
            <person name="Ohm R.A."/>
            <person name="Bhattacharya S.S."/>
            <person name="Shirouzu T."/>
            <person name="Yoshinaga Y."/>
            <person name="Martin F.M."/>
            <person name="Grigoriev I.V."/>
            <person name="Hibbett D.S."/>
        </authorList>
    </citation>
    <scope>NUCLEOTIDE SEQUENCE [LARGE SCALE GENOMIC DNA]</scope>
    <source>
        <strain evidence="1 2">93-53</strain>
    </source>
</reference>
<keyword evidence="2" id="KW-1185">Reference proteome</keyword>